<organism evidence="1 2">
    <name type="scientific">Diphasiastrum complanatum</name>
    <name type="common">Issler's clubmoss</name>
    <name type="synonym">Lycopodium complanatum</name>
    <dbReference type="NCBI Taxonomy" id="34168"/>
    <lineage>
        <taxon>Eukaryota</taxon>
        <taxon>Viridiplantae</taxon>
        <taxon>Streptophyta</taxon>
        <taxon>Embryophyta</taxon>
        <taxon>Tracheophyta</taxon>
        <taxon>Lycopodiopsida</taxon>
        <taxon>Lycopodiales</taxon>
        <taxon>Lycopodiaceae</taxon>
        <taxon>Lycopodioideae</taxon>
        <taxon>Diphasiastrum</taxon>
    </lineage>
</organism>
<name>A0ACC2AYZ9_DIPCM</name>
<keyword evidence="2" id="KW-1185">Reference proteome</keyword>
<sequence length="992" mass="106340">MTADSVENGSQPGSNSPFPSQVRAVYDQDMPSAVLTFDGNKVGLNLGAGKVASPGRVKEKERVYSQDETENRISSLLSGSPTRGIKSKNGGTYVQEGAPDHLLVHGGYLKERENLTMSAYMRKFQLQDTSEMDESQRRDDRDEKLEGTDEAEAKLSMGFKSQSTTAAPQAPQLQQFQHSQQQYSQQGVSGGWENFLPHRNLRILLVEDDDSTRHVVGALLRNCGYEVTMAASGVQAWELLQDKSSHFDLALTEVILPSLSGISLLSKIMNHESCKHIPVVMMSSLDAVDVVFKCLSKGAVDFLVKPVRKNELKNLWQHVWRKCHSSSGSGSGSGSHTGKVAGLKDMNDTANNSESESSSLNGGGGSDNGSGTQSFWTKRRVEVESPGRPTEWDAAHRPHGALAHADIQTNVGVLPKDRRKLCLDAQRGQANFKAKAPDRRLGKNPEIAAPRAGALEFQVANSAHLQDANQTMQKVLPIQDVEQHDSLNDEGMADRVGGTLTFGTKVIDLLGNIACQPKSKENHHSTEDGETLDRGASNSPKTKDNISSSISLPTLELTLKRSHTTDEEDGKAEDRQVLRQSGASAFSRYNNSGVVLHQHPHFPVGSYTLSSFPLQGGYGGQTTKAVTGMGANQIGVLRTASPADRAGPFKGNEVSAPVPSHAQLAPAGNNQDVTPSVVGSSGQEVLAQPAEEDGASASGMPISIAVPSPAMLSFNGVGAFGPSRNQVFYTHSSKSPWAATTRVPDQGEGYGPQQFEDHGLPHQAHQQTYHHHNHHYHHHHVQHHYHHHRARAKLESPESPEDEQTVTNPGTGAPRCGSSNMIGHGPGNLGQSGSSNGYGANGNGNGSMSGSNNGSNNHIGNSNGQSGIMATAGGNGDSGNNNGNSGSGNGHGISSVNGGNGNGNGVVVGPEQNSFTRREAALNKFRQKRKERCFEKKVRYQSRKRLAEQRPRVRGQFVRQAIMVAANTDKGHGNCEYTLADLDGDVGEAEHD</sequence>
<accession>A0ACC2AYZ9</accession>
<proteinExistence type="predicted"/>
<evidence type="ECO:0000313" key="2">
    <source>
        <dbReference type="Proteomes" id="UP001162992"/>
    </source>
</evidence>
<evidence type="ECO:0000313" key="1">
    <source>
        <dbReference type="EMBL" id="KAJ7522710.1"/>
    </source>
</evidence>
<reference evidence="2" key="1">
    <citation type="journal article" date="2024" name="Proc. Natl. Acad. Sci. U.S.A.">
        <title>Extraordinary preservation of gene collinearity over three hundred million years revealed in homosporous lycophytes.</title>
        <authorList>
            <person name="Li C."/>
            <person name="Wickell D."/>
            <person name="Kuo L.Y."/>
            <person name="Chen X."/>
            <person name="Nie B."/>
            <person name="Liao X."/>
            <person name="Peng D."/>
            <person name="Ji J."/>
            <person name="Jenkins J."/>
            <person name="Williams M."/>
            <person name="Shu S."/>
            <person name="Plott C."/>
            <person name="Barry K."/>
            <person name="Rajasekar S."/>
            <person name="Grimwood J."/>
            <person name="Han X."/>
            <person name="Sun S."/>
            <person name="Hou Z."/>
            <person name="He W."/>
            <person name="Dai G."/>
            <person name="Sun C."/>
            <person name="Schmutz J."/>
            <person name="Leebens-Mack J.H."/>
            <person name="Li F.W."/>
            <person name="Wang L."/>
        </authorList>
    </citation>
    <scope>NUCLEOTIDE SEQUENCE [LARGE SCALE GENOMIC DNA]</scope>
    <source>
        <strain evidence="2">cv. PW_Plant_1</strain>
    </source>
</reference>
<gene>
    <name evidence="1" type="ORF">O6H91_18G023800</name>
</gene>
<dbReference type="Proteomes" id="UP001162992">
    <property type="component" value="Chromosome 18"/>
</dbReference>
<dbReference type="EMBL" id="CM055109">
    <property type="protein sequence ID" value="KAJ7522710.1"/>
    <property type="molecule type" value="Genomic_DNA"/>
</dbReference>
<protein>
    <submittedName>
        <fullName evidence="1">Uncharacterized protein</fullName>
    </submittedName>
</protein>
<comment type="caution">
    <text evidence="1">The sequence shown here is derived from an EMBL/GenBank/DDBJ whole genome shotgun (WGS) entry which is preliminary data.</text>
</comment>